<comment type="caution">
    <text evidence="2">The sequence shown here is derived from an EMBL/GenBank/DDBJ whole genome shotgun (WGS) entry which is preliminary data.</text>
</comment>
<dbReference type="PANTHER" id="PTHR47055:SF3">
    <property type="entry name" value="PHORBOL-ESTER_DAG-TYPE DOMAIN-CONTAINING PROTEIN"/>
    <property type="match status" value="1"/>
</dbReference>
<feature type="domain" description="PiggyBac transposable element-derived protein" evidence="1">
    <location>
        <begin position="108"/>
        <end position="189"/>
    </location>
</feature>
<evidence type="ECO:0000313" key="3">
    <source>
        <dbReference type="Proteomes" id="UP000055048"/>
    </source>
</evidence>
<evidence type="ECO:0000259" key="1">
    <source>
        <dbReference type="Pfam" id="PF13843"/>
    </source>
</evidence>
<dbReference type="AlphaFoldDB" id="A0A0V0TAQ2"/>
<dbReference type="PANTHER" id="PTHR47055">
    <property type="entry name" value="DDE_TNP_1_7 DOMAIN-CONTAINING PROTEIN"/>
    <property type="match status" value="1"/>
</dbReference>
<accession>A0A0V0TAQ2</accession>
<dbReference type="STRING" id="144512.A0A0V0TAQ2"/>
<dbReference type="InterPro" id="IPR052638">
    <property type="entry name" value="PiggyBac_TE-derived"/>
</dbReference>
<reference evidence="2 3" key="1">
    <citation type="submission" date="2015-01" db="EMBL/GenBank/DDBJ databases">
        <title>Evolution of Trichinella species and genotypes.</title>
        <authorList>
            <person name="Korhonen P.K."/>
            <person name="Edoardo P."/>
            <person name="Giuseppe L.R."/>
            <person name="Gasser R.B."/>
        </authorList>
    </citation>
    <scope>NUCLEOTIDE SEQUENCE [LARGE SCALE GENOMIC DNA]</scope>
    <source>
        <strain evidence="2">ISS417</strain>
    </source>
</reference>
<protein>
    <submittedName>
        <fullName evidence="2">PiggyBac transposable element-derived protein 2</fullName>
    </submittedName>
</protein>
<name>A0A0V0TAQ2_9BILA</name>
<sequence length="207" mass="24639">MEKRFIESAVEFHRNAFSLGPNEYGNITDEEHIDEDDFMKVELTERVNRVNRKDVTVDRDVDKYDEETQTTPELHEWKKRNSFINAFDPDQFAPLSNAAPQLILSSTIQLFYLMFPKERMQYYAEMTKRYAALKGRNLEVDGDDIEQFFGILLFSGYRFVPSENRFWSTSEDTQVLLVFGTMIRNRFREQNEISSRWIFLNCYQETS</sequence>
<evidence type="ECO:0000313" key="2">
    <source>
        <dbReference type="EMBL" id="KRX36000.1"/>
    </source>
</evidence>
<dbReference type="InterPro" id="IPR029526">
    <property type="entry name" value="PGBD"/>
</dbReference>
<proteinExistence type="predicted"/>
<gene>
    <name evidence="2" type="primary">PGBD2</name>
    <name evidence="2" type="ORF">T05_4662</name>
</gene>
<keyword evidence="3" id="KW-1185">Reference proteome</keyword>
<dbReference type="EMBL" id="JYDJ01000392">
    <property type="protein sequence ID" value="KRX36000.1"/>
    <property type="molecule type" value="Genomic_DNA"/>
</dbReference>
<organism evidence="2 3">
    <name type="scientific">Trichinella murrelli</name>
    <dbReference type="NCBI Taxonomy" id="144512"/>
    <lineage>
        <taxon>Eukaryota</taxon>
        <taxon>Metazoa</taxon>
        <taxon>Ecdysozoa</taxon>
        <taxon>Nematoda</taxon>
        <taxon>Enoplea</taxon>
        <taxon>Dorylaimia</taxon>
        <taxon>Trichinellida</taxon>
        <taxon>Trichinellidae</taxon>
        <taxon>Trichinella</taxon>
    </lineage>
</organism>
<dbReference type="GO" id="GO:0043565">
    <property type="term" value="F:sequence-specific DNA binding"/>
    <property type="evidence" value="ECO:0007669"/>
    <property type="project" value="TreeGrafter"/>
</dbReference>
<dbReference type="OrthoDB" id="8028818at2759"/>
<dbReference type="Proteomes" id="UP000055048">
    <property type="component" value="Unassembled WGS sequence"/>
</dbReference>
<dbReference type="Pfam" id="PF13843">
    <property type="entry name" value="DDE_Tnp_1_7"/>
    <property type="match status" value="1"/>
</dbReference>